<dbReference type="EMBL" id="JFHR01000022">
    <property type="protein sequence ID" value="KEQ53510.1"/>
    <property type="molecule type" value="Genomic_DNA"/>
</dbReference>
<protein>
    <submittedName>
        <fullName evidence="7">Cadherin</fullName>
    </submittedName>
</protein>
<evidence type="ECO:0000256" key="5">
    <source>
        <dbReference type="ARBA" id="ARBA00022989"/>
    </source>
</evidence>
<dbReference type="PRINTS" id="PR00313">
    <property type="entry name" value="CABNDNGRPT"/>
</dbReference>
<evidence type="ECO:0000256" key="4">
    <source>
        <dbReference type="ARBA" id="ARBA00022737"/>
    </source>
</evidence>
<dbReference type="PANTHER" id="PTHR24026:SF126">
    <property type="entry name" value="PROTOCADHERIN FAT 4"/>
    <property type="match status" value="1"/>
</dbReference>
<dbReference type="PROSITE" id="PS50268">
    <property type="entry name" value="CADHERIN_2"/>
    <property type="match status" value="4"/>
</dbReference>
<reference evidence="7 8" key="1">
    <citation type="submission" date="2014-02" db="EMBL/GenBank/DDBJ databases">
        <title>Whole genome sequence of Sphingobium chlorophenolicum NBRC 16172.</title>
        <authorList>
            <person name="Gan H.M."/>
            <person name="Gan H.Y."/>
            <person name="Chew T.H."/>
            <person name="Savka M.A."/>
        </authorList>
    </citation>
    <scope>NUCLEOTIDE SEQUENCE [LARGE SCALE GENOMIC DNA]</scope>
    <source>
        <strain evidence="7 8">NBRC 16172</strain>
    </source>
</reference>
<keyword evidence="5" id="KW-1133">Transmembrane helix</keyword>
<dbReference type="Gene3D" id="2.150.10.10">
    <property type="entry name" value="Serralysin-like metalloprotease, C-terminal"/>
    <property type="match status" value="1"/>
</dbReference>
<sequence>MTYGHSVNIDGSLDDWLATDRIDDNSAPGYQVYATLDNDAFVFALTAPVAIGADTTIWLNTDGKTSTGYQIFGFAGGAEYNVNFAADGSVNLYSGGAGETLVLGGLQAAWSADRTTVEFRLPTAAVGNPAAMYSYYDINNLSNSFMPSNYQSAPFTVFNQTSATQAPDMRIGIVFSQTTADAYFSPTAYSQLFMSVQAQAIQAGIPFDILTEADLTDLNKLSHYDALVFPSFRNVPVDKVEAITHTLEMASKQLGIGLITAGEFMTNQPHVQGGAIGGDPLPGDPYAQMKLLFDATRVTGGTGNVVVTATDANGLVLGHYANGEQVNSYTGVGWNAFASVSGTGHQIATETINGGSTYAAALATQTGAARNVLFSSEGVMADANMLQQAISYAANGTGLSVGLHLSRESGIVAARVDMDQSQELEDVNPPGSTPGIYDKLLPILTQWKADYNFVGSFYLNVGNGANDTGTDWAVSLPYYKALLDLGNELGTHSLTHPDNTNLLSAAQIQTEFQNSITILNQQISAYLNQPFQITGAAVPGAAELLPTSQEIMKYVSDYLTGGYAAQGAGYPNAFGYLTPADQTKIYFAPNTSFDYTFIEFQKKTVAEATALWIGEFDKLVANAGTPVIVWPWHDYGAADFLSGSPTTDSPYDISLFTSWIQHAVAANMEFVTLDDLAARMTAVKNAIITTTVAGNSITTNVSGANVGNLSLDVDRQGTMVIQNVTGWYAYDSDSVFLPQSGGSFTIKLGAAADDVTHITDLPMRAVLMSVTGDGHNLAFSVLGGGKVVIDIANPGTDGIVITGAQGFTQVGEIVTLELGAYGLHNITLQYKDPPVIVSNGGGATASLSIAENGTAVTTVAATDADIGTVITYSISGGADAVKFTINSGTGVLAFATAPNFEAPTDNGPNNIYDVIVRASDGTLFDEQAIAVTVTNVNEAPTITSNGGGASAAISVPENGTAVTTVTAVDPDAGTTLVYSIVGGPDRDLFAINPSTGALSFLSPPNYDLPGDANGNNVYNLTVRASDGALFDEQALNVTVTNVNESAPVITSGGGGDAAAISVSSGTRPVMKVTAIDPDVNTTLVYSISGGVDAAKFTINASTGQLNFLNTPNFLLPTDMGQNNVYDVVVRASDGTLYDEQAIAVTVTILNAPPIIISNGGGASATIRMSENVAAVTKVTATDVNLGQTVTYSLGSAVDGALFAIDAQTGVLTFKAAPDFETPADSNLDNRYQVQVLATDSLGAQDFQNLTIVVNNVKGVSLTAASGGSTLTGGMEEDTLKGAGGNDTLIGNGGADILTGNGGNDSIDGGAGADRITGGAGADMLTGGADADLFIYAATGNSTPLVMDRIMDFQDGLDRIDLSAIDALPALSGNQAFSFIGNAAFSGAGQLHFYTDGTDSFVEANVDNNPATAELAIRLIGVHSLTAADFLL</sequence>
<feature type="domain" description="Cadherin" evidence="6">
    <location>
        <begin position="1069"/>
        <end position="1155"/>
    </location>
</feature>
<dbReference type="SMART" id="SM00112">
    <property type="entry name" value="CA"/>
    <property type="match status" value="4"/>
</dbReference>
<keyword evidence="4" id="KW-0677">Repeat</keyword>
<dbReference type="GO" id="GO:0005509">
    <property type="term" value="F:calcium ion binding"/>
    <property type="evidence" value="ECO:0007669"/>
    <property type="project" value="InterPro"/>
</dbReference>
<accession>A0A081RE87</accession>
<dbReference type="Pfam" id="PF00028">
    <property type="entry name" value="Cadherin"/>
    <property type="match status" value="1"/>
</dbReference>
<evidence type="ECO:0000256" key="2">
    <source>
        <dbReference type="ARBA" id="ARBA00022525"/>
    </source>
</evidence>
<dbReference type="SUPFAM" id="SSF49313">
    <property type="entry name" value="Cadherin-like"/>
    <property type="match status" value="4"/>
</dbReference>
<dbReference type="PROSITE" id="PS00330">
    <property type="entry name" value="HEMOLYSIN_CALCIUM"/>
    <property type="match status" value="2"/>
</dbReference>
<dbReference type="SUPFAM" id="SSF51120">
    <property type="entry name" value="beta-Roll"/>
    <property type="match status" value="1"/>
</dbReference>
<feature type="domain" description="Cadherin" evidence="6">
    <location>
        <begin position="853"/>
        <end position="942"/>
    </location>
</feature>
<dbReference type="SUPFAM" id="SSF88713">
    <property type="entry name" value="Glycoside hydrolase/deacetylase"/>
    <property type="match status" value="1"/>
</dbReference>
<dbReference type="Gene3D" id="3.20.20.370">
    <property type="entry name" value="Glycoside hydrolase/deacetylase"/>
    <property type="match status" value="1"/>
</dbReference>
<evidence type="ECO:0000259" key="6">
    <source>
        <dbReference type="PROSITE" id="PS50268"/>
    </source>
</evidence>
<dbReference type="OrthoDB" id="9773411at2"/>
<keyword evidence="3" id="KW-0812">Transmembrane</keyword>
<dbReference type="CDD" id="cd11304">
    <property type="entry name" value="Cadherin_repeat"/>
    <property type="match status" value="4"/>
</dbReference>
<comment type="caution">
    <text evidence="7">The sequence shown here is derived from an EMBL/GenBank/DDBJ whole genome shotgun (WGS) entry which is preliminary data.</text>
</comment>
<dbReference type="GO" id="GO:0005886">
    <property type="term" value="C:plasma membrane"/>
    <property type="evidence" value="ECO:0007669"/>
    <property type="project" value="UniProtKB-SubCell"/>
</dbReference>
<dbReference type="GO" id="GO:0005615">
    <property type="term" value="C:extracellular space"/>
    <property type="evidence" value="ECO:0007669"/>
    <property type="project" value="InterPro"/>
</dbReference>
<dbReference type="Gene3D" id="2.60.40.60">
    <property type="entry name" value="Cadherins"/>
    <property type="match status" value="4"/>
</dbReference>
<dbReference type="Proteomes" id="UP000028411">
    <property type="component" value="Unassembled WGS sequence"/>
</dbReference>
<dbReference type="InterPro" id="IPR002126">
    <property type="entry name" value="Cadherin-like_dom"/>
</dbReference>
<dbReference type="InterPro" id="IPR015919">
    <property type="entry name" value="Cadherin-like_sf"/>
</dbReference>
<evidence type="ECO:0000256" key="1">
    <source>
        <dbReference type="ARBA" id="ARBA00004613"/>
    </source>
</evidence>
<dbReference type="eggNOG" id="COG2931">
    <property type="taxonomic scope" value="Bacteria"/>
</dbReference>
<dbReference type="Pfam" id="PF08548">
    <property type="entry name" value="Peptidase_M10_C"/>
    <property type="match status" value="1"/>
</dbReference>
<evidence type="ECO:0000256" key="3">
    <source>
        <dbReference type="ARBA" id="ARBA00022692"/>
    </source>
</evidence>
<comment type="subcellular location">
    <subcellularLocation>
        <location evidence="1">Secreted</location>
    </subcellularLocation>
</comment>
<keyword evidence="5" id="KW-0472">Membrane</keyword>
<feature type="domain" description="Cadherin" evidence="6">
    <location>
        <begin position="959"/>
        <end position="1049"/>
    </location>
</feature>
<feature type="domain" description="Cadherin" evidence="6">
    <location>
        <begin position="1160"/>
        <end position="1256"/>
    </location>
</feature>
<dbReference type="eggNOG" id="COG0726">
    <property type="taxonomic scope" value="Bacteria"/>
</dbReference>
<dbReference type="GO" id="GO:0005975">
    <property type="term" value="P:carbohydrate metabolic process"/>
    <property type="evidence" value="ECO:0007669"/>
    <property type="project" value="InterPro"/>
</dbReference>
<dbReference type="PATRIC" id="fig|46429.4.peg.2210"/>
<dbReference type="InterPro" id="IPR011049">
    <property type="entry name" value="Serralysin-like_metalloprot_C"/>
</dbReference>
<dbReference type="GO" id="GO:0007156">
    <property type="term" value="P:homophilic cell adhesion via plasma membrane adhesion molecules"/>
    <property type="evidence" value="ECO:0007669"/>
    <property type="project" value="InterPro"/>
</dbReference>
<organism evidence="7 8">
    <name type="scientific">Sphingobium chlorophenolicum</name>
    <dbReference type="NCBI Taxonomy" id="46429"/>
    <lineage>
        <taxon>Bacteria</taxon>
        <taxon>Pseudomonadati</taxon>
        <taxon>Pseudomonadota</taxon>
        <taxon>Alphaproteobacteria</taxon>
        <taxon>Sphingomonadales</taxon>
        <taxon>Sphingomonadaceae</taxon>
        <taxon>Sphingobium</taxon>
    </lineage>
</organism>
<dbReference type="InterPro" id="IPR018511">
    <property type="entry name" value="Hemolysin-typ_Ca-bd_CS"/>
</dbReference>
<dbReference type="RefSeq" id="WP_037451411.1">
    <property type="nucleotide sequence ID" value="NZ_JFHR01000022.1"/>
</dbReference>
<dbReference type="PANTHER" id="PTHR24026">
    <property type="entry name" value="FAT ATYPICAL CADHERIN-RELATED"/>
    <property type="match status" value="1"/>
</dbReference>
<name>A0A081RE87_SPHCR</name>
<evidence type="ECO:0000313" key="7">
    <source>
        <dbReference type="EMBL" id="KEQ53510.1"/>
    </source>
</evidence>
<gene>
    <name evidence="7" type="ORF">BV95_02237</name>
</gene>
<keyword evidence="2" id="KW-0964">Secreted</keyword>
<dbReference type="InterPro" id="IPR013858">
    <property type="entry name" value="Peptidase_M10B_C"/>
</dbReference>
<proteinExistence type="predicted"/>
<dbReference type="InterPro" id="IPR011330">
    <property type="entry name" value="Glyco_hydro/deAcase_b/a-brl"/>
</dbReference>
<evidence type="ECO:0000313" key="8">
    <source>
        <dbReference type="Proteomes" id="UP000028411"/>
    </source>
</evidence>